<protein>
    <submittedName>
        <fullName evidence="1">Uncharacterized protein</fullName>
    </submittedName>
</protein>
<sequence length="72" mass="7460">MTAAIEAGLARLVNIRGSIIPSEVWALVVPGAGVMAPFVDLDALEQYVHDQGIPADGYVALPFVGLGQIATL</sequence>
<dbReference type="OrthoDB" id="3215733at2"/>
<gene>
    <name evidence="1" type="ORF">BBK14_21415</name>
</gene>
<dbReference type="EMBL" id="MAXA01000227">
    <property type="protein sequence ID" value="OHV26388.1"/>
    <property type="molecule type" value="Genomic_DNA"/>
</dbReference>
<dbReference type="Proteomes" id="UP000179769">
    <property type="component" value="Unassembled WGS sequence"/>
</dbReference>
<evidence type="ECO:0000313" key="1">
    <source>
        <dbReference type="EMBL" id="OHV26388.1"/>
    </source>
</evidence>
<dbReference type="AlphaFoldDB" id="A0A1S1PUL2"/>
<accession>A0A1S1PUL2</accession>
<dbReference type="RefSeq" id="WP_020464378.1">
    <property type="nucleotide sequence ID" value="NZ_JBFLUH010000108.1"/>
</dbReference>
<evidence type="ECO:0000313" key="2">
    <source>
        <dbReference type="Proteomes" id="UP000179769"/>
    </source>
</evidence>
<name>A0A1S1PUL2_9ACTN</name>
<reference evidence="2" key="1">
    <citation type="submission" date="2016-07" db="EMBL/GenBank/DDBJ databases">
        <title>Frankia sp. NRRL B-16219 Genome sequencing.</title>
        <authorList>
            <person name="Ghodhbane-Gtari F."/>
            <person name="Swanson E."/>
            <person name="Gueddou A."/>
            <person name="Louati M."/>
            <person name="Nouioui I."/>
            <person name="Hezbri K."/>
            <person name="Abebe-Akele F."/>
            <person name="Simpson S."/>
            <person name="Morris K."/>
            <person name="Thomas K."/>
            <person name="Gtari M."/>
            <person name="Tisa L.S."/>
        </authorList>
    </citation>
    <scope>NUCLEOTIDE SEQUENCE [LARGE SCALE GENOMIC DNA]</scope>
    <source>
        <strain evidence="2">NRRL B-16219</strain>
    </source>
</reference>
<comment type="caution">
    <text evidence="1">The sequence shown here is derived from an EMBL/GenBank/DDBJ whole genome shotgun (WGS) entry which is preliminary data.</text>
</comment>
<proteinExistence type="predicted"/>
<organism evidence="1 2">
    <name type="scientific">Parafrankia soli</name>
    <dbReference type="NCBI Taxonomy" id="2599596"/>
    <lineage>
        <taxon>Bacteria</taxon>
        <taxon>Bacillati</taxon>
        <taxon>Actinomycetota</taxon>
        <taxon>Actinomycetes</taxon>
        <taxon>Frankiales</taxon>
        <taxon>Frankiaceae</taxon>
        <taxon>Parafrankia</taxon>
    </lineage>
</organism>
<keyword evidence="2" id="KW-1185">Reference proteome</keyword>